<dbReference type="PROSITE" id="PS50893">
    <property type="entry name" value="ABC_TRANSPORTER_2"/>
    <property type="match status" value="1"/>
</dbReference>
<accession>A0A2K8KHT3</accession>
<keyword evidence="3 8" id="KW-0812">Transmembrane</keyword>
<dbReference type="CDD" id="cd07346">
    <property type="entry name" value="ABC_6TM_exporters"/>
    <property type="match status" value="1"/>
</dbReference>
<evidence type="ECO:0000259" key="10">
    <source>
        <dbReference type="PROSITE" id="PS50929"/>
    </source>
</evidence>
<sequence length="614" mass="69907">MAFEQLAKSEITKKIEAERKNRGYVRMLFRYFKKHPLFAFTILFFAMLTSTIGVSAPLVMRQLMTCIQTGGTTTFIVWDFSLQHWIIFQVCLFVLLGFCFFALNFSVGTLGKRIETYLRNETLKALILQDISYYSNKKIGEILTKIGTDTWIIGEQTQNIPTLILLAIFNFVGSSIVLISIDWRLGLIAMSFVTLGLSSMFLFFSRIKKWIVQLRTTITYVNGDITDRIATIRLIKASGTEVYEKQRFRDIHVEFFQTVKAFFRRLSLVITSGFIAVMGMQLLILSSAYGFYHDRPDKLLIITTAFMSGLGSMTSPIYQVLRLIFGFFMCDECTKRLYQIIDSEPRFDAHYYNDAAKIVTSLDQDIILKDIVFKYPEDPSKTVLPAFNFTFKKGKSYAFVGETGSGKSTISKLLLRFYDPTEGQILINGDTNLKDVKLKSYLDLVGYVEQEPQIIFGTVKDNIKYTTPWKTDEEIIAAAKKVNLHDLIMSWPHQYDTILGERGFMLSGGQKQRLVIARMFLKDPQVLILDEATSALDNIVEKEVQAELEKLMVGRTSVSIAHRLSTIKNCDQIIVLAPGQGVVQVGAFDELRNQPGHFKNLYEAGLMKADKITI</sequence>
<dbReference type="Pfam" id="PF00005">
    <property type="entry name" value="ABC_tran"/>
    <property type="match status" value="1"/>
</dbReference>
<keyword evidence="6 8" id="KW-1133">Transmembrane helix</keyword>
<organism evidence="11 12">
    <name type="scientific">Spiroplasma clarkii</name>
    <dbReference type="NCBI Taxonomy" id="2139"/>
    <lineage>
        <taxon>Bacteria</taxon>
        <taxon>Bacillati</taxon>
        <taxon>Mycoplasmatota</taxon>
        <taxon>Mollicutes</taxon>
        <taxon>Entomoplasmatales</taxon>
        <taxon>Spiroplasmataceae</taxon>
        <taxon>Spiroplasma</taxon>
    </lineage>
</organism>
<dbReference type="RefSeq" id="WP_100254364.1">
    <property type="nucleotide sequence ID" value="NZ_CP024870.1"/>
</dbReference>
<keyword evidence="12" id="KW-1185">Reference proteome</keyword>
<proteinExistence type="inferred from homology"/>
<evidence type="ECO:0000256" key="4">
    <source>
        <dbReference type="ARBA" id="ARBA00022741"/>
    </source>
</evidence>
<dbReference type="Gene3D" id="3.40.50.300">
    <property type="entry name" value="P-loop containing nucleotide triphosphate hydrolases"/>
    <property type="match status" value="1"/>
</dbReference>
<evidence type="ECO:0000313" key="11">
    <source>
        <dbReference type="EMBL" id="ATX70802.1"/>
    </source>
</evidence>
<comment type="similarity">
    <text evidence="2">Belongs to the ABC transporter superfamily.</text>
</comment>
<evidence type="ECO:0000256" key="1">
    <source>
        <dbReference type="ARBA" id="ARBA00004651"/>
    </source>
</evidence>
<dbReference type="Gene3D" id="1.20.1560.10">
    <property type="entry name" value="ABC transporter type 1, transmembrane domain"/>
    <property type="match status" value="1"/>
</dbReference>
<dbReference type="Proteomes" id="UP000231179">
    <property type="component" value="Chromosome"/>
</dbReference>
<evidence type="ECO:0000256" key="6">
    <source>
        <dbReference type="ARBA" id="ARBA00022989"/>
    </source>
</evidence>
<evidence type="ECO:0000256" key="2">
    <source>
        <dbReference type="ARBA" id="ARBA00005417"/>
    </source>
</evidence>
<dbReference type="GO" id="GO:0016887">
    <property type="term" value="F:ATP hydrolysis activity"/>
    <property type="evidence" value="ECO:0007669"/>
    <property type="project" value="InterPro"/>
</dbReference>
<feature type="transmembrane region" description="Helical" evidence="8">
    <location>
        <begin position="298"/>
        <end position="321"/>
    </location>
</feature>
<feature type="transmembrane region" description="Helical" evidence="8">
    <location>
        <begin position="37"/>
        <end position="60"/>
    </location>
</feature>
<dbReference type="FunFam" id="3.40.50.300:FF:000218">
    <property type="entry name" value="Multidrug ABC transporter ATP-binding protein"/>
    <property type="match status" value="1"/>
</dbReference>
<dbReference type="InterPro" id="IPR036640">
    <property type="entry name" value="ABC1_TM_sf"/>
</dbReference>
<comment type="subcellular location">
    <subcellularLocation>
        <location evidence="1">Cell membrane</location>
        <topology evidence="1">Multi-pass membrane protein</topology>
    </subcellularLocation>
</comment>
<dbReference type="AlphaFoldDB" id="A0A2K8KHT3"/>
<feature type="transmembrane region" description="Helical" evidence="8">
    <location>
        <begin position="80"/>
        <end position="103"/>
    </location>
</feature>
<dbReference type="InterPro" id="IPR003593">
    <property type="entry name" value="AAA+_ATPase"/>
</dbReference>
<dbReference type="Pfam" id="PF00664">
    <property type="entry name" value="ABC_membrane"/>
    <property type="match status" value="1"/>
</dbReference>
<dbReference type="PANTHER" id="PTHR43394:SF1">
    <property type="entry name" value="ATP-BINDING CASSETTE SUB-FAMILY B MEMBER 10, MITOCHONDRIAL"/>
    <property type="match status" value="1"/>
</dbReference>
<reference evidence="11 12" key="1">
    <citation type="submission" date="2017-11" db="EMBL/GenBank/DDBJ databases">
        <title>Complete genome sequence of Spiroplasma clarkii CN-5 (DSM 19994).</title>
        <authorList>
            <person name="Tsai Y.-M."/>
            <person name="Chang A."/>
            <person name="Lo W.-S."/>
            <person name="Kuo C.-H."/>
        </authorList>
    </citation>
    <scope>NUCLEOTIDE SEQUENCE [LARGE SCALE GENOMIC DNA]</scope>
    <source>
        <strain evidence="11 12">CN-5</strain>
    </source>
</reference>
<dbReference type="SUPFAM" id="SSF52540">
    <property type="entry name" value="P-loop containing nucleoside triphosphate hydrolases"/>
    <property type="match status" value="1"/>
</dbReference>
<dbReference type="GO" id="GO:0015421">
    <property type="term" value="F:ABC-type oligopeptide transporter activity"/>
    <property type="evidence" value="ECO:0007669"/>
    <property type="project" value="TreeGrafter"/>
</dbReference>
<dbReference type="InterPro" id="IPR027417">
    <property type="entry name" value="P-loop_NTPase"/>
</dbReference>
<keyword evidence="7 8" id="KW-0472">Membrane</keyword>
<dbReference type="EMBL" id="CP024870">
    <property type="protein sequence ID" value="ATX70802.1"/>
    <property type="molecule type" value="Genomic_DNA"/>
</dbReference>
<gene>
    <name evidence="11" type="ORF">SCLAR_v1c04810</name>
</gene>
<dbReference type="SUPFAM" id="SSF90123">
    <property type="entry name" value="ABC transporter transmembrane region"/>
    <property type="match status" value="1"/>
</dbReference>
<feature type="transmembrane region" description="Helical" evidence="8">
    <location>
        <begin position="163"/>
        <end position="181"/>
    </location>
</feature>
<dbReference type="InterPro" id="IPR017871">
    <property type="entry name" value="ABC_transporter-like_CS"/>
</dbReference>
<dbReference type="InterPro" id="IPR011527">
    <property type="entry name" value="ABC1_TM_dom"/>
</dbReference>
<evidence type="ECO:0000313" key="12">
    <source>
        <dbReference type="Proteomes" id="UP000231179"/>
    </source>
</evidence>
<evidence type="ECO:0000256" key="5">
    <source>
        <dbReference type="ARBA" id="ARBA00022840"/>
    </source>
</evidence>
<dbReference type="InterPro" id="IPR003439">
    <property type="entry name" value="ABC_transporter-like_ATP-bd"/>
</dbReference>
<keyword evidence="4" id="KW-0547">Nucleotide-binding</keyword>
<evidence type="ECO:0000256" key="3">
    <source>
        <dbReference type="ARBA" id="ARBA00022692"/>
    </source>
</evidence>
<protein>
    <submittedName>
        <fullName evidence="11">ABC transporter ATP-binding protein</fullName>
    </submittedName>
</protein>
<feature type="domain" description="ABC transmembrane type-1" evidence="10">
    <location>
        <begin position="40"/>
        <end position="285"/>
    </location>
</feature>
<dbReference type="PANTHER" id="PTHR43394">
    <property type="entry name" value="ATP-DEPENDENT PERMEASE MDL1, MITOCHONDRIAL"/>
    <property type="match status" value="1"/>
</dbReference>
<dbReference type="InterPro" id="IPR039421">
    <property type="entry name" value="Type_1_exporter"/>
</dbReference>
<evidence type="ECO:0000256" key="8">
    <source>
        <dbReference type="SAM" id="Phobius"/>
    </source>
</evidence>
<feature type="transmembrane region" description="Helical" evidence="8">
    <location>
        <begin position="187"/>
        <end position="205"/>
    </location>
</feature>
<evidence type="ECO:0000256" key="7">
    <source>
        <dbReference type="ARBA" id="ARBA00023136"/>
    </source>
</evidence>
<evidence type="ECO:0000259" key="9">
    <source>
        <dbReference type="PROSITE" id="PS50893"/>
    </source>
</evidence>
<name>A0A2K8KHT3_9MOLU</name>
<dbReference type="GO" id="GO:0005524">
    <property type="term" value="F:ATP binding"/>
    <property type="evidence" value="ECO:0007669"/>
    <property type="project" value="UniProtKB-KW"/>
</dbReference>
<dbReference type="SMART" id="SM00382">
    <property type="entry name" value="AAA"/>
    <property type="match status" value="1"/>
</dbReference>
<dbReference type="PROSITE" id="PS00211">
    <property type="entry name" value="ABC_TRANSPORTER_1"/>
    <property type="match status" value="1"/>
</dbReference>
<feature type="domain" description="ABC transporter" evidence="9">
    <location>
        <begin position="366"/>
        <end position="604"/>
    </location>
</feature>
<dbReference type="PROSITE" id="PS50929">
    <property type="entry name" value="ABC_TM1F"/>
    <property type="match status" value="1"/>
</dbReference>
<dbReference type="GO" id="GO:0005886">
    <property type="term" value="C:plasma membrane"/>
    <property type="evidence" value="ECO:0007669"/>
    <property type="project" value="UniProtKB-SubCell"/>
</dbReference>
<feature type="transmembrane region" description="Helical" evidence="8">
    <location>
        <begin position="266"/>
        <end position="292"/>
    </location>
</feature>
<keyword evidence="5 11" id="KW-0067">ATP-binding</keyword>